<evidence type="ECO:0000256" key="2">
    <source>
        <dbReference type="ARBA" id="ARBA00022729"/>
    </source>
</evidence>
<accession>A0A6J7HIJ9</accession>
<proteinExistence type="predicted"/>
<dbReference type="SUPFAM" id="SSF53850">
    <property type="entry name" value="Periplasmic binding protein-like II"/>
    <property type="match status" value="1"/>
</dbReference>
<dbReference type="AlphaFoldDB" id="A0A6J7HIJ9"/>
<dbReference type="InterPro" id="IPR005950">
    <property type="entry name" value="ModA"/>
</dbReference>
<keyword evidence="2" id="KW-0732">Signal</keyword>
<dbReference type="EMBL" id="CAFBMX010000002">
    <property type="protein sequence ID" value="CAB4920837.1"/>
    <property type="molecule type" value="Genomic_DNA"/>
</dbReference>
<dbReference type="Pfam" id="PF13531">
    <property type="entry name" value="SBP_bac_11"/>
    <property type="match status" value="1"/>
</dbReference>
<protein>
    <submittedName>
        <fullName evidence="3">Unannotated protein</fullName>
    </submittedName>
</protein>
<dbReference type="GO" id="GO:0046872">
    <property type="term" value="F:metal ion binding"/>
    <property type="evidence" value="ECO:0007669"/>
    <property type="project" value="UniProtKB-KW"/>
</dbReference>
<dbReference type="NCBIfam" id="TIGR01256">
    <property type="entry name" value="modA"/>
    <property type="match status" value="1"/>
</dbReference>
<keyword evidence="1" id="KW-0479">Metal-binding</keyword>
<evidence type="ECO:0000256" key="1">
    <source>
        <dbReference type="ARBA" id="ARBA00022723"/>
    </source>
</evidence>
<gene>
    <name evidence="3" type="ORF">UFOPK3674_00540</name>
</gene>
<reference evidence="3" key="1">
    <citation type="submission" date="2020-05" db="EMBL/GenBank/DDBJ databases">
        <authorList>
            <person name="Chiriac C."/>
            <person name="Salcher M."/>
            <person name="Ghai R."/>
            <person name="Kavagutti S V."/>
        </authorList>
    </citation>
    <scope>NUCLEOTIDE SEQUENCE</scope>
</reference>
<name>A0A6J7HIJ9_9ZZZZ</name>
<dbReference type="InterPro" id="IPR050682">
    <property type="entry name" value="ModA/WtpA"/>
</dbReference>
<dbReference type="GO" id="GO:0015689">
    <property type="term" value="P:molybdate ion transport"/>
    <property type="evidence" value="ECO:0007669"/>
    <property type="project" value="InterPro"/>
</dbReference>
<organism evidence="3">
    <name type="scientific">freshwater metagenome</name>
    <dbReference type="NCBI Taxonomy" id="449393"/>
    <lineage>
        <taxon>unclassified sequences</taxon>
        <taxon>metagenomes</taxon>
        <taxon>ecological metagenomes</taxon>
    </lineage>
</organism>
<evidence type="ECO:0000313" key="3">
    <source>
        <dbReference type="EMBL" id="CAB4920837.1"/>
    </source>
</evidence>
<dbReference type="PANTHER" id="PTHR30632:SF0">
    <property type="entry name" value="SULFATE-BINDING PROTEIN"/>
    <property type="match status" value="1"/>
</dbReference>
<dbReference type="Gene3D" id="3.40.190.10">
    <property type="entry name" value="Periplasmic binding protein-like II"/>
    <property type="match status" value="2"/>
</dbReference>
<sequence length="244" mass="25395">MRRRATILALVAVGVALVLPGGAQATTVFAASSLRDAFPRIDRQATWSFGASNLLLAQIRAGAPADLFASASTAEPWALYRRGGCLRPVVFATNRLVLLVPRSNPAGIRTAFDLAHGSRKRVAVAAPGVPVGDYARRALARLGLAGVLQRNLVSSEINVAGVVSKVALGSADAGFAYKTDARIAARRVRAIALPGRAQPPIRYAACVVRRRGADRAGALATLARIRSASGRRTLRGAGFGVPGA</sequence>
<dbReference type="GO" id="GO:0030973">
    <property type="term" value="F:molybdate ion binding"/>
    <property type="evidence" value="ECO:0007669"/>
    <property type="project" value="TreeGrafter"/>
</dbReference>
<dbReference type="PIRSF" id="PIRSF004846">
    <property type="entry name" value="ModA"/>
    <property type="match status" value="1"/>
</dbReference>
<dbReference type="PANTHER" id="PTHR30632">
    <property type="entry name" value="MOLYBDATE-BINDING PERIPLASMIC PROTEIN"/>
    <property type="match status" value="1"/>
</dbReference>